<dbReference type="PROSITE" id="PS51257">
    <property type="entry name" value="PROKAR_LIPOPROTEIN"/>
    <property type="match status" value="1"/>
</dbReference>
<dbReference type="RefSeq" id="WP_265726630.1">
    <property type="nucleotide sequence ID" value="NZ_JAOSLC020000002.1"/>
</dbReference>
<sequence>MKKINTLIAVVLFTLGFTSCSTEEVILQEGQSTELLKTYELKRDATGAYSVALNVNSDVVVDVLKNSDESSNEFYLSKSKNVKGDKINSASDLWFKEENFKVEFISENSNKVPTITVFDDNIKFSNKSGKNKKFLNEYSISKNEDGTFDLDFNVNDKVAVDFVYNEELATHEIHLDKGKSSKNNFSRTLEKEEGKLLKIDFVNHSNNSNAKAAAVVVRKPRVIVDDGEDY</sequence>
<keyword evidence="2" id="KW-1185">Reference proteome</keyword>
<accession>A0ABT5S5V6</accession>
<proteinExistence type="predicted"/>
<evidence type="ECO:0000313" key="1">
    <source>
        <dbReference type="EMBL" id="MDD7913484.1"/>
    </source>
</evidence>
<dbReference type="Proteomes" id="UP001151478">
    <property type="component" value="Unassembled WGS sequence"/>
</dbReference>
<reference evidence="1" key="1">
    <citation type="submission" date="2023-02" db="EMBL/GenBank/DDBJ databases">
        <title>Polaribacter ponticola sp. nov., isolated from seawater.</title>
        <authorList>
            <person name="Baek J.H."/>
            <person name="Kim J.M."/>
            <person name="Choi D.G."/>
            <person name="Jeon C.O."/>
        </authorList>
    </citation>
    <scope>NUCLEOTIDE SEQUENCE</scope>
    <source>
        <strain evidence="1">MSW5</strain>
    </source>
</reference>
<organism evidence="1 2">
    <name type="scientific">Polaribacter ponticola</name>
    <dbReference type="NCBI Taxonomy" id="2978475"/>
    <lineage>
        <taxon>Bacteria</taxon>
        <taxon>Pseudomonadati</taxon>
        <taxon>Bacteroidota</taxon>
        <taxon>Flavobacteriia</taxon>
        <taxon>Flavobacteriales</taxon>
        <taxon>Flavobacteriaceae</taxon>
    </lineage>
</organism>
<gene>
    <name evidence="1" type="ORF">N5A56_003195</name>
</gene>
<name>A0ABT5S5V6_9FLAO</name>
<evidence type="ECO:0000313" key="2">
    <source>
        <dbReference type="Proteomes" id="UP001151478"/>
    </source>
</evidence>
<evidence type="ECO:0008006" key="3">
    <source>
        <dbReference type="Google" id="ProtNLM"/>
    </source>
</evidence>
<comment type="caution">
    <text evidence="1">The sequence shown here is derived from an EMBL/GenBank/DDBJ whole genome shotgun (WGS) entry which is preliminary data.</text>
</comment>
<protein>
    <recommendedName>
        <fullName evidence="3">Lipoprotein</fullName>
    </recommendedName>
</protein>
<dbReference type="EMBL" id="JAOSLC020000002">
    <property type="protein sequence ID" value="MDD7913484.1"/>
    <property type="molecule type" value="Genomic_DNA"/>
</dbReference>